<dbReference type="GO" id="GO:0017000">
    <property type="term" value="P:antibiotic biosynthetic process"/>
    <property type="evidence" value="ECO:0007669"/>
    <property type="project" value="UniProtKB-ARBA"/>
</dbReference>
<dbReference type="OrthoDB" id="2472181at2"/>
<keyword evidence="2" id="KW-0597">Phosphoprotein</keyword>
<sequence>MTDLLQRLRDAVAAHPERTAVLAGADRLDFAELDRRTAALARALRARGVGRGDRVGVHLARTAELPVALLAVWRAGAAYVPLDPAYPAERLAFMAADARLAALISADGLPAAEGVPVLRPDAAADGPELPESGHPLDPAYVIYTSGSTGRPKGVEVARGAVADLLTGLETVGAFRAEPAVVGWNASVSFDASVPQWSRICRGDTLLVIGDEHRADPARLAALLAEHAVTDFDLTPSHWELLREPLAGARVPRLFMGGEAVPERTWRELADGGIEAFNLYGPTECTVEAVVAPISGPGPHLGEPMAGVLLYLLDEKLAPVADGEVGELYLAGPGVAHGYVGRPGLTAERFLADPFGAAGTRMYRTGDQARRGRGGLLEYVGRVDRQVKLRGYRIELGEVEHALAQLAGVQAAAVTVHEPAPGDRRLVGYVTGAVTASELTERLRAAVPAHLVPSAITVLDAMPLTPNGKVDLAALPAPVVDALPTDVPSTDAPSAGQGLAEQVAGVWASVLGVPEVLPTDDFFSLGGHSLTALRVVHLLRRKLGIELQMRHLLDSADLAAFTTTVEQAAAAGPAAPRPSLTARARVGGA</sequence>
<evidence type="ECO:0000256" key="1">
    <source>
        <dbReference type="ARBA" id="ARBA00022450"/>
    </source>
</evidence>
<dbReference type="InterPro" id="IPR036736">
    <property type="entry name" value="ACP-like_sf"/>
</dbReference>
<dbReference type="Pfam" id="PF00550">
    <property type="entry name" value="PP-binding"/>
    <property type="match status" value="1"/>
</dbReference>
<dbReference type="InterPro" id="IPR042099">
    <property type="entry name" value="ANL_N_sf"/>
</dbReference>
<dbReference type="Proteomes" id="UP000317940">
    <property type="component" value="Unassembled WGS sequence"/>
</dbReference>
<dbReference type="InterPro" id="IPR025110">
    <property type="entry name" value="AMP-bd_C"/>
</dbReference>
<dbReference type="InterPro" id="IPR009081">
    <property type="entry name" value="PP-bd_ACP"/>
</dbReference>
<dbReference type="PROSITE" id="PS00012">
    <property type="entry name" value="PHOSPHOPANTETHEINE"/>
    <property type="match status" value="1"/>
</dbReference>
<evidence type="ECO:0000256" key="2">
    <source>
        <dbReference type="ARBA" id="ARBA00022553"/>
    </source>
</evidence>
<dbReference type="InterPro" id="IPR020806">
    <property type="entry name" value="PKS_PP-bd"/>
</dbReference>
<evidence type="ECO:0000256" key="3">
    <source>
        <dbReference type="SAM" id="MobiDB-lite"/>
    </source>
</evidence>
<dbReference type="GO" id="GO:0031177">
    <property type="term" value="F:phosphopantetheine binding"/>
    <property type="evidence" value="ECO:0007669"/>
    <property type="project" value="InterPro"/>
</dbReference>
<dbReference type="Gene3D" id="3.30.300.30">
    <property type="match status" value="1"/>
</dbReference>
<gene>
    <name evidence="5" type="ORF">FHX73_1640</name>
</gene>
<dbReference type="GO" id="GO:0005829">
    <property type="term" value="C:cytosol"/>
    <property type="evidence" value="ECO:0007669"/>
    <property type="project" value="TreeGrafter"/>
</dbReference>
<dbReference type="EMBL" id="VIWT01000006">
    <property type="protein sequence ID" value="TWF72889.1"/>
    <property type="molecule type" value="Genomic_DNA"/>
</dbReference>
<dbReference type="InterPro" id="IPR010071">
    <property type="entry name" value="AA_adenyl_dom"/>
</dbReference>
<dbReference type="Gene3D" id="1.10.1200.10">
    <property type="entry name" value="ACP-like"/>
    <property type="match status" value="1"/>
</dbReference>
<dbReference type="SUPFAM" id="SSF56801">
    <property type="entry name" value="Acetyl-CoA synthetase-like"/>
    <property type="match status" value="1"/>
</dbReference>
<dbReference type="PANTHER" id="PTHR45527">
    <property type="entry name" value="NONRIBOSOMAL PEPTIDE SYNTHETASE"/>
    <property type="match status" value="1"/>
</dbReference>
<dbReference type="PANTHER" id="PTHR45527:SF1">
    <property type="entry name" value="FATTY ACID SYNTHASE"/>
    <property type="match status" value="1"/>
</dbReference>
<dbReference type="InterPro" id="IPR045851">
    <property type="entry name" value="AMP-bd_C_sf"/>
</dbReference>
<dbReference type="PROSITE" id="PS00455">
    <property type="entry name" value="AMP_BINDING"/>
    <property type="match status" value="1"/>
</dbReference>
<dbReference type="InterPro" id="IPR006162">
    <property type="entry name" value="Ppantetheine_attach_site"/>
</dbReference>
<keyword evidence="1" id="KW-0596">Phosphopantetheine</keyword>
<dbReference type="CDD" id="cd05930">
    <property type="entry name" value="A_NRPS"/>
    <property type="match status" value="1"/>
</dbReference>
<accession>A0A561SDE3</accession>
<evidence type="ECO:0000259" key="4">
    <source>
        <dbReference type="PROSITE" id="PS50075"/>
    </source>
</evidence>
<evidence type="ECO:0000313" key="6">
    <source>
        <dbReference type="Proteomes" id="UP000317940"/>
    </source>
</evidence>
<organism evidence="5 6">
    <name type="scientific">Kitasatospora viridis</name>
    <dbReference type="NCBI Taxonomy" id="281105"/>
    <lineage>
        <taxon>Bacteria</taxon>
        <taxon>Bacillati</taxon>
        <taxon>Actinomycetota</taxon>
        <taxon>Actinomycetes</taxon>
        <taxon>Kitasatosporales</taxon>
        <taxon>Streptomycetaceae</taxon>
        <taxon>Kitasatospora</taxon>
    </lineage>
</organism>
<reference evidence="5 6" key="1">
    <citation type="submission" date="2019-06" db="EMBL/GenBank/DDBJ databases">
        <title>Sequencing the genomes of 1000 actinobacteria strains.</title>
        <authorList>
            <person name="Klenk H.-P."/>
        </authorList>
    </citation>
    <scope>NUCLEOTIDE SEQUENCE [LARGE SCALE GENOMIC DNA]</scope>
    <source>
        <strain evidence="5 6">DSM 44826</strain>
    </source>
</reference>
<protein>
    <submittedName>
        <fullName evidence="5">Amino acid adenylation domain-containing protein</fullName>
    </submittedName>
</protein>
<dbReference type="RefSeq" id="WP_145910884.1">
    <property type="nucleotide sequence ID" value="NZ_BAAAMZ010000001.1"/>
</dbReference>
<dbReference type="SUPFAM" id="SSF47336">
    <property type="entry name" value="ACP-like"/>
    <property type="match status" value="1"/>
</dbReference>
<dbReference type="SMART" id="SM00823">
    <property type="entry name" value="PKS_PP"/>
    <property type="match status" value="1"/>
</dbReference>
<feature type="region of interest" description="Disordered" evidence="3">
    <location>
        <begin position="569"/>
        <end position="588"/>
    </location>
</feature>
<evidence type="ECO:0000313" key="5">
    <source>
        <dbReference type="EMBL" id="TWF72889.1"/>
    </source>
</evidence>
<dbReference type="Pfam" id="PF13193">
    <property type="entry name" value="AMP-binding_C"/>
    <property type="match status" value="1"/>
</dbReference>
<dbReference type="AlphaFoldDB" id="A0A561SDE3"/>
<dbReference type="InterPro" id="IPR020845">
    <property type="entry name" value="AMP-binding_CS"/>
</dbReference>
<dbReference type="GO" id="GO:0044550">
    <property type="term" value="P:secondary metabolite biosynthetic process"/>
    <property type="evidence" value="ECO:0007669"/>
    <property type="project" value="TreeGrafter"/>
</dbReference>
<dbReference type="Gene3D" id="3.40.50.12780">
    <property type="entry name" value="N-terminal domain of ligase-like"/>
    <property type="match status" value="1"/>
</dbReference>
<feature type="domain" description="Carrier" evidence="4">
    <location>
        <begin position="493"/>
        <end position="568"/>
    </location>
</feature>
<comment type="caution">
    <text evidence="5">The sequence shown here is derived from an EMBL/GenBank/DDBJ whole genome shotgun (WGS) entry which is preliminary data.</text>
</comment>
<dbReference type="InterPro" id="IPR000873">
    <property type="entry name" value="AMP-dep_synth/lig_dom"/>
</dbReference>
<dbReference type="PROSITE" id="PS50075">
    <property type="entry name" value="CARRIER"/>
    <property type="match status" value="1"/>
</dbReference>
<dbReference type="NCBIfam" id="TIGR01733">
    <property type="entry name" value="AA-adenyl-dom"/>
    <property type="match status" value="1"/>
</dbReference>
<dbReference type="GO" id="GO:0043041">
    <property type="term" value="P:amino acid activation for nonribosomal peptide biosynthetic process"/>
    <property type="evidence" value="ECO:0007669"/>
    <property type="project" value="TreeGrafter"/>
</dbReference>
<name>A0A561SDE3_9ACTN</name>
<proteinExistence type="predicted"/>
<dbReference type="Pfam" id="PF00501">
    <property type="entry name" value="AMP-binding"/>
    <property type="match status" value="1"/>
</dbReference>
<keyword evidence="6" id="KW-1185">Reference proteome</keyword>